<dbReference type="InterPro" id="IPR009339">
    <property type="entry name" value="DUF998"/>
</dbReference>
<dbReference type="Pfam" id="PF06197">
    <property type="entry name" value="DUF998"/>
    <property type="match status" value="1"/>
</dbReference>
<evidence type="ECO:0008006" key="4">
    <source>
        <dbReference type="Google" id="ProtNLM"/>
    </source>
</evidence>
<dbReference type="Proteomes" id="UP000179786">
    <property type="component" value="Unassembled WGS sequence"/>
</dbReference>
<feature type="transmembrane region" description="Helical" evidence="1">
    <location>
        <begin position="43"/>
        <end position="62"/>
    </location>
</feature>
<evidence type="ECO:0000256" key="1">
    <source>
        <dbReference type="SAM" id="Phobius"/>
    </source>
</evidence>
<protein>
    <recommendedName>
        <fullName evidence="4">DUF998 domain-containing protein</fullName>
    </recommendedName>
</protein>
<evidence type="ECO:0000313" key="3">
    <source>
        <dbReference type="Proteomes" id="UP000179786"/>
    </source>
</evidence>
<dbReference type="AlphaFoldDB" id="A0A1S1MZB5"/>
<accession>A0A1S1MZB5</accession>
<comment type="caution">
    <text evidence="2">The sequence shown here is derived from an EMBL/GenBank/DDBJ whole genome shotgun (WGS) entry which is preliminary data.</text>
</comment>
<keyword evidence="1" id="KW-1133">Transmembrane helix</keyword>
<keyword evidence="1" id="KW-0472">Membrane</keyword>
<keyword evidence="1" id="KW-0812">Transmembrane</keyword>
<proteinExistence type="predicted"/>
<keyword evidence="3" id="KW-1185">Reference proteome</keyword>
<feature type="transmembrane region" description="Helical" evidence="1">
    <location>
        <begin position="69"/>
        <end position="88"/>
    </location>
</feature>
<feature type="transmembrane region" description="Helical" evidence="1">
    <location>
        <begin position="124"/>
        <end position="143"/>
    </location>
</feature>
<dbReference type="EMBL" id="MKJU01000005">
    <property type="protein sequence ID" value="OHU93094.1"/>
    <property type="molecule type" value="Genomic_DNA"/>
</dbReference>
<organism evidence="2 3">
    <name type="scientific">Pseudoalteromonas amylolytica</name>
    <dbReference type="NCBI Taxonomy" id="1859457"/>
    <lineage>
        <taxon>Bacteria</taxon>
        <taxon>Pseudomonadati</taxon>
        <taxon>Pseudomonadota</taxon>
        <taxon>Gammaproteobacteria</taxon>
        <taxon>Alteromonadales</taxon>
        <taxon>Pseudoalteromonadaceae</taxon>
        <taxon>Pseudoalteromonas</taxon>
    </lineage>
</organism>
<dbReference type="STRING" id="1859457.BET10_03285"/>
<name>A0A1S1MZB5_9GAMM</name>
<feature type="transmembrane region" description="Helical" evidence="1">
    <location>
        <begin position="94"/>
        <end position="112"/>
    </location>
</feature>
<feature type="transmembrane region" description="Helical" evidence="1">
    <location>
        <begin position="155"/>
        <end position="175"/>
    </location>
</feature>
<gene>
    <name evidence="2" type="ORF">BET10_03285</name>
</gene>
<evidence type="ECO:0000313" key="2">
    <source>
        <dbReference type="EMBL" id="OHU93094.1"/>
    </source>
</evidence>
<sequence length="183" mass="20816">MFIPVFAFYNIFVGLLVSGYSVVSQHISELALEAQFFAYSHRLADVLIGLSMCLFAIACLSIARAKFTFLTMFSFGITWIFAGIFILGSPLHDLYGLTTILIVVPVLFALEMREYYSSKNFQNFCVLITLIHIVFFWFFSYGFMPIEYKGVTQRIWVAITLVWYGLAAYQVVSVANKKINKGT</sequence>
<reference evidence="2 3" key="1">
    <citation type="submission" date="2016-09" db="EMBL/GenBank/DDBJ databases">
        <title>Pseudoalteromonas amylolytica sp. nov., isolated from the surface seawater.</title>
        <authorList>
            <person name="Wu Y.-H."/>
            <person name="Cheng H."/>
            <person name="Jin X.-B."/>
            <person name="Wang C.-S."/>
            <person name="Xu X.-W."/>
        </authorList>
    </citation>
    <scope>NUCLEOTIDE SEQUENCE [LARGE SCALE GENOMIC DNA]</scope>
    <source>
        <strain evidence="2 3">JW1</strain>
    </source>
</reference>
<feature type="transmembrane region" description="Helical" evidence="1">
    <location>
        <begin position="7"/>
        <end position="23"/>
    </location>
</feature>